<keyword evidence="1" id="KW-0808">Transferase</keyword>
<gene>
    <name evidence="2" type="ORF">LCGC14_0009970</name>
</gene>
<dbReference type="GO" id="GO:0008410">
    <property type="term" value="F:CoA-transferase activity"/>
    <property type="evidence" value="ECO:0007669"/>
    <property type="project" value="TreeGrafter"/>
</dbReference>
<evidence type="ECO:0000256" key="1">
    <source>
        <dbReference type="ARBA" id="ARBA00022679"/>
    </source>
</evidence>
<evidence type="ECO:0000313" key="2">
    <source>
        <dbReference type="EMBL" id="KKO11504.1"/>
    </source>
</evidence>
<dbReference type="Gene3D" id="3.40.50.10540">
    <property type="entry name" value="Crotonobetainyl-coa:carnitine coa-transferase, domain 1"/>
    <property type="match status" value="1"/>
</dbReference>
<dbReference type="AlphaFoldDB" id="A0A0F9Z2Z5"/>
<proteinExistence type="predicted"/>
<dbReference type="InterPro" id="IPR050483">
    <property type="entry name" value="CoA-transferase_III_domain"/>
</dbReference>
<dbReference type="PANTHER" id="PTHR48207">
    <property type="entry name" value="SUCCINATE--HYDROXYMETHYLGLUTARATE COA-TRANSFERASE"/>
    <property type="match status" value="1"/>
</dbReference>
<reference evidence="2" key="1">
    <citation type="journal article" date="2015" name="Nature">
        <title>Complex archaea that bridge the gap between prokaryotes and eukaryotes.</title>
        <authorList>
            <person name="Spang A."/>
            <person name="Saw J.H."/>
            <person name="Jorgensen S.L."/>
            <person name="Zaremba-Niedzwiedzka K."/>
            <person name="Martijn J."/>
            <person name="Lind A.E."/>
            <person name="van Eijk R."/>
            <person name="Schleper C."/>
            <person name="Guy L."/>
            <person name="Ettema T.J."/>
        </authorList>
    </citation>
    <scope>NUCLEOTIDE SEQUENCE</scope>
</reference>
<organism evidence="2">
    <name type="scientific">marine sediment metagenome</name>
    <dbReference type="NCBI Taxonomy" id="412755"/>
    <lineage>
        <taxon>unclassified sequences</taxon>
        <taxon>metagenomes</taxon>
        <taxon>ecological metagenomes</taxon>
    </lineage>
</organism>
<accession>A0A0F9Z2Z5</accession>
<evidence type="ECO:0008006" key="3">
    <source>
        <dbReference type="Google" id="ProtNLM"/>
    </source>
</evidence>
<dbReference type="InterPro" id="IPR003673">
    <property type="entry name" value="CoA-Trfase_fam_III"/>
</dbReference>
<dbReference type="EMBL" id="LAZR01000002">
    <property type="protein sequence ID" value="KKO11504.1"/>
    <property type="molecule type" value="Genomic_DNA"/>
</dbReference>
<dbReference type="InterPro" id="IPR023606">
    <property type="entry name" value="CoA-Trfase_III_dom_1_sf"/>
</dbReference>
<dbReference type="Pfam" id="PF02515">
    <property type="entry name" value="CoA_transf_3"/>
    <property type="match status" value="1"/>
</dbReference>
<name>A0A0F9Z2Z5_9ZZZZ</name>
<dbReference type="InterPro" id="IPR044855">
    <property type="entry name" value="CoA-Trfase_III_dom3_sf"/>
</dbReference>
<protein>
    <recommendedName>
        <fullName evidence="3">Formyl-CoA transferase</fullName>
    </recommendedName>
</protein>
<dbReference type="Gene3D" id="3.30.1540.10">
    <property type="entry name" value="formyl-coa transferase, domain 3"/>
    <property type="match status" value="1"/>
</dbReference>
<sequence>MSNVLEGIRVLDFGRYIAGPFCASLLSDMGAEVIRIEKVQGSEDRFLSPVSDTGDGALFMQMGRNKLGMTLNPMKPEGREVVKKLVASADVVVANLPPDTLHAMGLDYDSLKAIKPDIILTMISAFGTGGPYSNRVGFDGLGQAMSGAMYMTGTPEQPVKSYAPFIDFGTASLSAVGTMAALFERQKTGKGQVVEASLFNTALTMMNGTLIEQAMIERNRTATLNRSQTSGPADTFKTRDGWVLIQSVGGPLFARWVELMGEPEWLDDPRFKDDITRGDNGELISERLARWCAERSSAEVLADMEAARIPAGPVMSPQQVLDDPHVAARGMFRHLEYPGAGKAAPVMTTPFSLSANPTAVKHRAPLLGEHTDQIMQELGYSAAQIEQLRSIRVI</sequence>
<dbReference type="SUPFAM" id="SSF89796">
    <property type="entry name" value="CoA-transferase family III (CaiB/BaiF)"/>
    <property type="match status" value="1"/>
</dbReference>
<comment type="caution">
    <text evidence="2">The sequence shown here is derived from an EMBL/GenBank/DDBJ whole genome shotgun (WGS) entry which is preliminary data.</text>
</comment>
<dbReference type="PANTHER" id="PTHR48207:SF3">
    <property type="entry name" value="SUCCINATE--HYDROXYMETHYLGLUTARATE COA-TRANSFERASE"/>
    <property type="match status" value="1"/>
</dbReference>